<dbReference type="Proteomes" id="UP001190700">
    <property type="component" value="Unassembled WGS sequence"/>
</dbReference>
<sequence length="206" mass="22294">MEVVDARVVWETMANLMDAGVLVTVQSEEIFANNRFEPSVSATTYAGALHVHNPTSFAHPWSRSHRSNSRSDDGPGLEPSAIEYSHVPLSECAVLAEAYGGAGPVVAVMEAARRGAPVGAVCKRFFCVGAPEAATELLHVMVCDAKWEPDNVVVYMLIEVSPNQAKGEEVTSLETLDILRRKPTDKPAFADPPVRPVRDRRASAIL</sequence>
<protein>
    <submittedName>
        <fullName evidence="2">Uncharacterized protein</fullName>
    </submittedName>
</protein>
<evidence type="ECO:0000313" key="3">
    <source>
        <dbReference type="Proteomes" id="UP001190700"/>
    </source>
</evidence>
<dbReference type="EMBL" id="LGRX02021286">
    <property type="protein sequence ID" value="KAK3256846.1"/>
    <property type="molecule type" value="Genomic_DNA"/>
</dbReference>
<organism evidence="2 3">
    <name type="scientific">Cymbomonas tetramitiformis</name>
    <dbReference type="NCBI Taxonomy" id="36881"/>
    <lineage>
        <taxon>Eukaryota</taxon>
        <taxon>Viridiplantae</taxon>
        <taxon>Chlorophyta</taxon>
        <taxon>Pyramimonadophyceae</taxon>
        <taxon>Pyramimonadales</taxon>
        <taxon>Pyramimonadaceae</taxon>
        <taxon>Cymbomonas</taxon>
    </lineage>
</organism>
<gene>
    <name evidence="2" type="ORF">CYMTET_34046</name>
</gene>
<keyword evidence="3" id="KW-1185">Reference proteome</keyword>
<reference evidence="2 3" key="1">
    <citation type="journal article" date="2015" name="Genome Biol. Evol.">
        <title>Comparative Genomics of a Bacterivorous Green Alga Reveals Evolutionary Causalities and Consequences of Phago-Mixotrophic Mode of Nutrition.</title>
        <authorList>
            <person name="Burns J.A."/>
            <person name="Paasch A."/>
            <person name="Narechania A."/>
            <person name="Kim E."/>
        </authorList>
    </citation>
    <scope>NUCLEOTIDE SEQUENCE [LARGE SCALE GENOMIC DNA]</scope>
    <source>
        <strain evidence="2 3">PLY_AMNH</strain>
    </source>
</reference>
<feature type="region of interest" description="Disordered" evidence="1">
    <location>
        <begin position="59"/>
        <end position="79"/>
    </location>
</feature>
<name>A0AAE0KQ99_9CHLO</name>
<evidence type="ECO:0000256" key="1">
    <source>
        <dbReference type="SAM" id="MobiDB-lite"/>
    </source>
</evidence>
<evidence type="ECO:0000313" key="2">
    <source>
        <dbReference type="EMBL" id="KAK3256846.1"/>
    </source>
</evidence>
<dbReference type="AlphaFoldDB" id="A0AAE0KQ99"/>
<comment type="caution">
    <text evidence="2">The sequence shown here is derived from an EMBL/GenBank/DDBJ whole genome shotgun (WGS) entry which is preliminary data.</text>
</comment>
<proteinExistence type="predicted"/>
<accession>A0AAE0KQ99</accession>